<evidence type="ECO:0000256" key="4">
    <source>
        <dbReference type="ARBA" id="ARBA00022753"/>
    </source>
</evidence>
<feature type="compositionally biased region" description="Pro residues" evidence="9">
    <location>
        <begin position="288"/>
        <end position="305"/>
    </location>
</feature>
<keyword evidence="6 8" id="KW-0175">Coiled coil</keyword>
<dbReference type="InterPro" id="IPR016135">
    <property type="entry name" value="UBQ-conjugating_enzyme/RWD"/>
</dbReference>
<dbReference type="GO" id="GO:0000813">
    <property type="term" value="C:ESCRT I complex"/>
    <property type="evidence" value="ECO:0007669"/>
    <property type="project" value="TreeGrafter"/>
</dbReference>
<evidence type="ECO:0000256" key="6">
    <source>
        <dbReference type="ARBA" id="ARBA00023054"/>
    </source>
</evidence>
<evidence type="ECO:0000256" key="8">
    <source>
        <dbReference type="SAM" id="Coils"/>
    </source>
</evidence>
<dbReference type="Proteomes" id="UP000799767">
    <property type="component" value="Unassembled WGS sequence"/>
</dbReference>
<dbReference type="PANTHER" id="PTHR23306">
    <property type="entry name" value="TUMOR SUSCEPTIBILITY GENE 101 PROTEIN-RELATED"/>
    <property type="match status" value="1"/>
</dbReference>
<dbReference type="InterPro" id="IPR008883">
    <property type="entry name" value="UEV_N"/>
</dbReference>
<reference evidence="12" key="1">
    <citation type="journal article" date="2020" name="Stud. Mycol.">
        <title>101 Dothideomycetes genomes: a test case for predicting lifestyles and emergence of pathogens.</title>
        <authorList>
            <person name="Haridas S."/>
            <person name="Albert R."/>
            <person name="Binder M."/>
            <person name="Bloem J."/>
            <person name="Labutti K."/>
            <person name="Salamov A."/>
            <person name="Andreopoulos B."/>
            <person name="Baker S."/>
            <person name="Barry K."/>
            <person name="Bills G."/>
            <person name="Bluhm B."/>
            <person name="Cannon C."/>
            <person name="Castanera R."/>
            <person name="Culley D."/>
            <person name="Daum C."/>
            <person name="Ezra D."/>
            <person name="Gonzalez J."/>
            <person name="Henrissat B."/>
            <person name="Kuo A."/>
            <person name="Liang C."/>
            <person name="Lipzen A."/>
            <person name="Lutzoni F."/>
            <person name="Magnuson J."/>
            <person name="Mondo S."/>
            <person name="Nolan M."/>
            <person name="Ohm R."/>
            <person name="Pangilinan J."/>
            <person name="Park H.-J."/>
            <person name="Ramirez L."/>
            <person name="Alfaro M."/>
            <person name="Sun H."/>
            <person name="Tritt A."/>
            <person name="Yoshinaga Y."/>
            <person name="Zwiers L.-H."/>
            <person name="Turgeon B."/>
            <person name="Goodwin S."/>
            <person name="Spatafora J."/>
            <person name="Crous P."/>
            <person name="Grigoriev I."/>
        </authorList>
    </citation>
    <scope>NUCLEOTIDE SEQUENCE</scope>
    <source>
        <strain evidence="12">CBS 113389</strain>
    </source>
</reference>
<keyword evidence="5 7" id="KW-0653">Protein transport</keyword>
<evidence type="ECO:0000256" key="5">
    <source>
        <dbReference type="ARBA" id="ARBA00022927"/>
    </source>
</evidence>
<feature type="domain" description="SB" evidence="10">
    <location>
        <begin position="430"/>
        <end position="497"/>
    </location>
</feature>
<feature type="coiled-coil region" evidence="8">
    <location>
        <begin position="365"/>
        <end position="392"/>
    </location>
</feature>
<feature type="domain" description="UEV" evidence="11">
    <location>
        <begin position="6"/>
        <end position="151"/>
    </location>
</feature>
<evidence type="ECO:0000259" key="11">
    <source>
        <dbReference type="PROSITE" id="PS51322"/>
    </source>
</evidence>
<feature type="compositionally biased region" description="Pro residues" evidence="9">
    <location>
        <begin position="266"/>
        <end position="278"/>
    </location>
</feature>
<dbReference type="SUPFAM" id="SSF140111">
    <property type="entry name" value="Endosomal sorting complex assembly domain"/>
    <property type="match status" value="1"/>
</dbReference>
<dbReference type="Gene3D" id="3.10.110.10">
    <property type="entry name" value="Ubiquitin Conjugating Enzyme"/>
    <property type="match status" value="1"/>
</dbReference>
<evidence type="ECO:0000256" key="3">
    <source>
        <dbReference type="ARBA" id="ARBA00022448"/>
    </source>
</evidence>
<dbReference type="AlphaFoldDB" id="A0A6A6Q3W0"/>
<dbReference type="Pfam" id="PF09454">
    <property type="entry name" value="Vps23_core"/>
    <property type="match status" value="1"/>
</dbReference>
<comment type="similarity">
    <text evidence="2">Belongs to the ubiquitin-conjugating enzyme family. UEV subfamily.</text>
</comment>
<evidence type="ECO:0000256" key="7">
    <source>
        <dbReference type="PROSITE-ProRule" id="PRU00644"/>
    </source>
</evidence>
<protein>
    <submittedName>
        <fullName evidence="12">UEV domain-containing protein</fullName>
    </submittedName>
</protein>
<feature type="compositionally biased region" description="Basic and acidic residues" evidence="9">
    <location>
        <begin position="233"/>
        <end position="244"/>
    </location>
</feature>
<dbReference type="SUPFAM" id="SSF54495">
    <property type="entry name" value="UBC-like"/>
    <property type="match status" value="1"/>
</dbReference>
<comment type="subcellular location">
    <subcellularLocation>
        <location evidence="1">Endosome</location>
    </subcellularLocation>
</comment>
<dbReference type="InterPro" id="IPR052070">
    <property type="entry name" value="ESCRT-I_UEV_domain"/>
</dbReference>
<proteinExistence type="inferred from homology"/>
<organism evidence="12 13">
    <name type="scientific">Neohortaea acidophila</name>
    <dbReference type="NCBI Taxonomy" id="245834"/>
    <lineage>
        <taxon>Eukaryota</taxon>
        <taxon>Fungi</taxon>
        <taxon>Dikarya</taxon>
        <taxon>Ascomycota</taxon>
        <taxon>Pezizomycotina</taxon>
        <taxon>Dothideomycetes</taxon>
        <taxon>Dothideomycetidae</taxon>
        <taxon>Mycosphaerellales</taxon>
        <taxon>Teratosphaeriaceae</taxon>
        <taxon>Neohortaea</taxon>
    </lineage>
</organism>
<dbReference type="GO" id="GO:0043162">
    <property type="term" value="P:ubiquitin-dependent protein catabolic process via the multivesicular body sorting pathway"/>
    <property type="evidence" value="ECO:0007669"/>
    <property type="project" value="UniProtKB-ARBA"/>
</dbReference>
<name>A0A6A6Q3W0_9PEZI</name>
<dbReference type="GO" id="GO:0072666">
    <property type="term" value="P:establishment of protein localization to vacuole"/>
    <property type="evidence" value="ECO:0007669"/>
    <property type="project" value="UniProtKB-ARBA"/>
</dbReference>
<evidence type="ECO:0000259" key="10">
    <source>
        <dbReference type="PROSITE" id="PS51312"/>
    </source>
</evidence>
<dbReference type="GO" id="GO:0043130">
    <property type="term" value="F:ubiquitin binding"/>
    <property type="evidence" value="ECO:0007669"/>
    <property type="project" value="TreeGrafter"/>
</dbReference>
<dbReference type="PANTHER" id="PTHR23306:SF3">
    <property type="entry name" value="TUMOR SUPPRESSOR PROTEIN 101"/>
    <property type="match status" value="1"/>
</dbReference>
<evidence type="ECO:0000256" key="9">
    <source>
        <dbReference type="SAM" id="MobiDB-lite"/>
    </source>
</evidence>
<dbReference type="GeneID" id="54471662"/>
<keyword evidence="3 7" id="KW-0813">Transport</keyword>
<dbReference type="PROSITE" id="PS51312">
    <property type="entry name" value="SB"/>
    <property type="match status" value="1"/>
</dbReference>
<accession>A0A6A6Q3W0</accession>
<dbReference type="OrthoDB" id="306304at2759"/>
<keyword evidence="13" id="KW-1185">Reference proteome</keyword>
<gene>
    <name evidence="12" type="ORF">BDY17DRAFT_245766</name>
</gene>
<evidence type="ECO:0000256" key="2">
    <source>
        <dbReference type="ARBA" id="ARBA00009594"/>
    </source>
</evidence>
<evidence type="ECO:0000313" key="13">
    <source>
        <dbReference type="Proteomes" id="UP000799767"/>
    </source>
</evidence>
<dbReference type="Gene3D" id="6.10.140.820">
    <property type="match status" value="1"/>
</dbReference>
<evidence type="ECO:0000256" key="1">
    <source>
        <dbReference type="ARBA" id="ARBA00004177"/>
    </source>
</evidence>
<dbReference type="EMBL" id="MU001632">
    <property type="protein sequence ID" value="KAF2486719.1"/>
    <property type="molecule type" value="Genomic_DNA"/>
</dbReference>
<keyword evidence="4" id="KW-0967">Endosome</keyword>
<dbReference type="CDD" id="cd11685">
    <property type="entry name" value="UEV_TSG101-like"/>
    <property type="match status" value="1"/>
</dbReference>
<dbReference type="GO" id="GO:0006886">
    <property type="term" value="P:intracellular protein transport"/>
    <property type="evidence" value="ECO:0007669"/>
    <property type="project" value="UniProtKB-ARBA"/>
</dbReference>
<sequence length="497" mass="55306">MAQVPEQVLAWLYKVLHEYQDVQRTYTDTARTLAAYPSLSPRTEVYTSETGASALLLTLSGTLPVSFRGTVYRFPVKLWIPKLYPQQPPTVYVTPGTDMMIRAGQHVGVDGRVYHPYLRDWANMWDRASVAEFLEFLQQVFAKEPPVISKVQQQQYQRTIGRPSPPPQPGASQAPPSLPPKQRIGSVEVQPTAGGDVPPPRPPKPGGQDEQQWPQRSSSRDVGPNGPPLPPLPHERDAPPRQEGYRATFPQQQPPPRMQYHAQAPPQQPYQQAPPQPQYVPQQTYPQGPQPQEPPPQAKKQPPPDLLSDPFDIALARPPDAGPAVPAPPIPPNPEKEHLLHALSETLVQQAQRKVHQNLSAMAPLQAQQHALRAAQERLEAEIRQVDQLDKVLASNEAILRRSIQDCDRTISNAKSKPPPPIDEVLIAPTMVANQLWTLCAEEAACREAMYVLQKAVDRGRVGGNDFVRQMRALGRECFLKMVLARKCARGLGLETN</sequence>
<feature type="region of interest" description="Disordered" evidence="9">
    <location>
        <begin position="152"/>
        <end position="336"/>
    </location>
</feature>
<dbReference type="InterPro" id="IPR017916">
    <property type="entry name" value="SB_dom"/>
</dbReference>
<dbReference type="PROSITE" id="PS51322">
    <property type="entry name" value="UEV"/>
    <property type="match status" value="1"/>
</dbReference>
<dbReference type="InterPro" id="IPR037202">
    <property type="entry name" value="ESCRT_assembly_dom"/>
</dbReference>
<evidence type="ECO:0000313" key="12">
    <source>
        <dbReference type="EMBL" id="KAF2486719.1"/>
    </source>
</evidence>
<dbReference type="RefSeq" id="XP_033593288.1">
    <property type="nucleotide sequence ID" value="XM_033730660.1"/>
</dbReference>
<dbReference type="Pfam" id="PF05743">
    <property type="entry name" value="UEV"/>
    <property type="match status" value="1"/>
</dbReference>